<evidence type="ECO:0000313" key="2">
    <source>
        <dbReference type="Proteomes" id="UP000811246"/>
    </source>
</evidence>
<dbReference type="Proteomes" id="UP000811246">
    <property type="component" value="Chromosome 11"/>
</dbReference>
<comment type="caution">
    <text evidence="1">The sequence shown here is derived from an EMBL/GenBank/DDBJ whole genome shotgun (WGS) entry which is preliminary data.</text>
</comment>
<sequence length="84" mass="9518">MVKTRICFLLTSHCPLKQSGKNWIFASQSSAPLSVSKLIKYFNELHFQTNASSGMGVTELSKSTFLELQRKKVHHYVLMKESLG</sequence>
<organism evidence="1 2">
    <name type="scientific">Carya illinoinensis</name>
    <name type="common">Pecan</name>
    <dbReference type="NCBI Taxonomy" id="32201"/>
    <lineage>
        <taxon>Eukaryota</taxon>
        <taxon>Viridiplantae</taxon>
        <taxon>Streptophyta</taxon>
        <taxon>Embryophyta</taxon>
        <taxon>Tracheophyta</taxon>
        <taxon>Spermatophyta</taxon>
        <taxon>Magnoliopsida</taxon>
        <taxon>eudicotyledons</taxon>
        <taxon>Gunneridae</taxon>
        <taxon>Pentapetalae</taxon>
        <taxon>rosids</taxon>
        <taxon>fabids</taxon>
        <taxon>Fagales</taxon>
        <taxon>Juglandaceae</taxon>
        <taxon>Carya</taxon>
    </lineage>
</organism>
<protein>
    <submittedName>
        <fullName evidence="1">Uncharacterized protein</fullName>
    </submittedName>
</protein>
<proteinExistence type="predicted"/>
<reference evidence="1" key="1">
    <citation type="submission" date="2021-01" db="EMBL/GenBank/DDBJ databases">
        <authorList>
            <person name="Lovell J.T."/>
            <person name="Bentley N."/>
            <person name="Bhattarai G."/>
            <person name="Jenkins J.W."/>
            <person name="Sreedasyam A."/>
            <person name="Alarcon Y."/>
            <person name="Bock C."/>
            <person name="Boston L."/>
            <person name="Carlson J."/>
            <person name="Cervantes K."/>
            <person name="Clermont K."/>
            <person name="Krom N."/>
            <person name="Kubenka K."/>
            <person name="Mamidi S."/>
            <person name="Mattison C."/>
            <person name="Monteros M."/>
            <person name="Pisani C."/>
            <person name="Plott C."/>
            <person name="Rajasekar S."/>
            <person name="Rhein H.S."/>
            <person name="Rohla C."/>
            <person name="Song M."/>
            <person name="Hilaire R.S."/>
            <person name="Shu S."/>
            <person name="Wells L."/>
            <person name="Wang X."/>
            <person name="Webber J."/>
            <person name="Heerema R.J."/>
            <person name="Klein P."/>
            <person name="Conner P."/>
            <person name="Grauke L."/>
            <person name="Grimwood J."/>
            <person name="Schmutz J."/>
            <person name="Randall J.J."/>
        </authorList>
    </citation>
    <scope>NUCLEOTIDE SEQUENCE</scope>
    <source>
        <tissue evidence="1">Leaf</tissue>
    </source>
</reference>
<dbReference type="EMBL" id="CM031835">
    <property type="protein sequence ID" value="KAG6690116.1"/>
    <property type="molecule type" value="Genomic_DNA"/>
</dbReference>
<dbReference type="AlphaFoldDB" id="A0A922DTM1"/>
<gene>
    <name evidence="1" type="ORF">I3842_11G206900</name>
</gene>
<name>A0A922DTM1_CARIL</name>
<evidence type="ECO:0000313" key="1">
    <source>
        <dbReference type="EMBL" id="KAG6690116.1"/>
    </source>
</evidence>
<accession>A0A922DTM1</accession>